<gene>
    <name evidence="2" type="ORF">CNMCM7691_004105</name>
</gene>
<comment type="caution">
    <text evidence="2">The sequence shown here is derived from an EMBL/GenBank/DDBJ whole genome shotgun (WGS) entry which is preliminary data.</text>
</comment>
<accession>A0A8H6VE94</accession>
<dbReference type="AlphaFoldDB" id="A0A8H6VE94"/>
<sequence>MAGEKAGSKTGKALQKVKSALNLKKRFSKMNIREEGQSQKTPTQERNERSRQCKCLGARPGDPPNIGLRNMTSEELREVLNEAGGALARGRVDYGFIRGAALYTYGQLRMTKDVDILVPDGQVQYARQMLRHNTGGRFNWDPAYSHTHMWYELDHRCVNIDVVSPQQLGLPQNFLQTPSGARVTYHARRLVHPRGIMQMKRIAQQFRASTTDAGDIA</sequence>
<reference evidence="2" key="1">
    <citation type="submission" date="2020-06" db="EMBL/GenBank/DDBJ databases">
        <title>Draft genome sequences of strains closely related to Aspergillus parafelis and Aspergillus hiratsukae.</title>
        <authorList>
            <person name="Dos Santos R.A.C."/>
            <person name="Rivero-Menendez O."/>
            <person name="Steenwyk J.L."/>
            <person name="Mead M.E."/>
            <person name="Goldman G.H."/>
            <person name="Alastruey-Izquierdo A."/>
            <person name="Rokas A."/>
        </authorList>
    </citation>
    <scope>NUCLEOTIDE SEQUENCE</scope>
    <source>
        <strain evidence="2">CNM-CM7691</strain>
    </source>
</reference>
<dbReference type="InterPro" id="IPR043519">
    <property type="entry name" value="NT_sf"/>
</dbReference>
<dbReference type="Proteomes" id="UP000641853">
    <property type="component" value="Unassembled WGS sequence"/>
</dbReference>
<keyword evidence="3" id="KW-1185">Reference proteome</keyword>
<dbReference type="SUPFAM" id="SSF81301">
    <property type="entry name" value="Nucleotidyltransferase"/>
    <property type="match status" value="1"/>
</dbReference>
<name>A0A8H6VE94_9EURO</name>
<feature type="region of interest" description="Disordered" evidence="1">
    <location>
        <begin position="20"/>
        <end position="51"/>
    </location>
</feature>
<dbReference type="Gene3D" id="3.30.460.40">
    <property type="match status" value="1"/>
</dbReference>
<evidence type="ECO:0000313" key="2">
    <source>
        <dbReference type="EMBL" id="KAF7183755.1"/>
    </source>
</evidence>
<feature type="compositionally biased region" description="Basic and acidic residues" evidence="1">
    <location>
        <begin position="31"/>
        <end position="51"/>
    </location>
</feature>
<evidence type="ECO:0000256" key="1">
    <source>
        <dbReference type="SAM" id="MobiDB-lite"/>
    </source>
</evidence>
<dbReference type="EMBL" id="JACBAG010001701">
    <property type="protein sequence ID" value="KAF7183755.1"/>
    <property type="molecule type" value="Genomic_DNA"/>
</dbReference>
<organism evidence="2 3">
    <name type="scientific">Aspergillus felis</name>
    <dbReference type="NCBI Taxonomy" id="1287682"/>
    <lineage>
        <taxon>Eukaryota</taxon>
        <taxon>Fungi</taxon>
        <taxon>Dikarya</taxon>
        <taxon>Ascomycota</taxon>
        <taxon>Pezizomycotina</taxon>
        <taxon>Eurotiomycetes</taxon>
        <taxon>Eurotiomycetidae</taxon>
        <taxon>Eurotiales</taxon>
        <taxon>Aspergillaceae</taxon>
        <taxon>Aspergillus</taxon>
        <taxon>Aspergillus subgen. Fumigati</taxon>
    </lineage>
</organism>
<evidence type="ECO:0000313" key="3">
    <source>
        <dbReference type="Proteomes" id="UP000641853"/>
    </source>
</evidence>
<proteinExistence type="predicted"/>
<protein>
    <submittedName>
        <fullName evidence="2">Uncharacterized protein</fullName>
    </submittedName>
</protein>